<keyword evidence="3" id="KW-0539">Nucleus</keyword>
<comment type="subcellular location">
    <subcellularLocation>
        <location evidence="1">Nucleus</location>
    </subcellularLocation>
</comment>
<feature type="region of interest" description="Disordered" evidence="4">
    <location>
        <begin position="788"/>
        <end position="811"/>
    </location>
</feature>
<evidence type="ECO:0008006" key="7">
    <source>
        <dbReference type="Google" id="ProtNLM"/>
    </source>
</evidence>
<dbReference type="SUPFAM" id="SSF50978">
    <property type="entry name" value="WD40 repeat-like"/>
    <property type="match status" value="1"/>
</dbReference>
<evidence type="ECO:0000256" key="4">
    <source>
        <dbReference type="SAM" id="MobiDB-lite"/>
    </source>
</evidence>
<evidence type="ECO:0000256" key="1">
    <source>
        <dbReference type="ARBA" id="ARBA00004123"/>
    </source>
</evidence>
<dbReference type="GO" id="GO:0000127">
    <property type="term" value="C:transcription factor TFIIIC complex"/>
    <property type="evidence" value="ECO:0007669"/>
    <property type="project" value="TreeGrafter"/>
</dbReference>
<evidence type="ECO:0000313" key="6">
    <source>
        <dbReference type="Proteomes" id="UP000521872"/>
    </source>
</evidence>
<dbReference type="Proteomes" id="UP000521872">
    <property type="component" value="Unassembled WGS sequence"/>
</dbReference>
<dbReference type="InterPro" id="IPR015943">
    <property type="entry name" value="WD40/YVTN_repeat-like_dom_sf"/>
</dbReference>
<accession>A0A8H4VNN7</accession>
<feature type="region of interest" description="Disordered" evidence="4">
    <location>
        <begin position="173"/>
        <end position="192"/>
    </location>
</feature>
<dbReference type="GO" id="GO:0005634">
    <property type="term" value="C:nucleus"/>
    <property type="evidence" value="ECO:0007669"/>
    <property type="project" value="UniProtKB-SubCell"/>
</dbReference>
<dbReference type="EMBL" id="JAACJL010000044">
    <property type="protein sequence ID" value="KAF4614489.1"/>
    <property type="molecule type" value="Genomic_DNA"/>
</dbReference>
<dbReference type="AlphaFoldDB" id="A0A8H4VNN7"/>
<dbReference type="PANTHER" id="PTHR15052">
    <property type="entry name" value="RNA POLYMERASE III TRANSCRIPTION INITIATION FACTOR COMPLEX SUBUNIT"/>
    <property type="match status" value="1"/>
</dbReference>
<feature type="compositionally biased region" description="Acidic residues" evidence="4">
    <location>
        <begin position="41"/>
        <end position="54"/>
    </location>
</feature>
<protein>
    <recommendedName>
        <fullName evidence="7">Transcription factor tau subunit sfc6</fullName>
    </recommendedName>
</protein>
<feature type="compositionally biased region" description="Acidic residues" evidence="4">
    <location>
        <begin position="62"/>
        <end position="87"/>
    </location>
</feature>
<feature type="region of interest" description="Disordered" evidence="4">
    <location>
        <begin position="1"/>
        <end position="136"/>
    </location>
</feature>
<dbReference type="Gene3D" id="2.130.10.10">
    <property type="entry name" value="YVTN repeat-like/Quinoprotein amine dehydrogenase"/>
    <property type="match status" value="1"/>
</dbReference>
<evidence type="ECO:0000256" key="2">
    <source>
        <dbReference type="ARBA" id="ARBA00023163"/>
    </source>
</evidence>
<dbReference type="InterPro" id="IPR036322">
    <property type="entry name" value="WD40_repeat_dom_sf"/>
</dbReference>
<sequence>MVRQLRPRTSRPSYAVMAGLTFGSEDENENSKPGPSSIAVLEDEVDSESDFAPEDDTRSQDAEGEPDDEEDEIQDDAEAEEDEDFADDNIVVEQPKALARKTSARTLKVKQPSAKAQGKTKAKNEDTIPTPQIGPPAAKRQNYALPAPSVHHRHRAVPLYSRDGRVERLLSRPQLFQQPSSTLTNPQTENSKISDRVNKSWGYNIGPGPLWDLAEDRAWFKEAITTGPDVDTEAKRRPRVYADVQLRNGWEILSTGDAAPYLPTDDVTTEEGNLQPPPAVPCYFGSIKKGQTRQDVSMFESFPMTKYYDEAKSHVFDAGAPVWGLDWCPIHVDDRQARGFKQYLAVGPFPSHSHSPDIGQKVSRPSYACIQIWSLSQPRKQGKSRAKAPSVSASATLGEMKCEMVLCIDSGPAYELKWCPLPSHNLFDDSSTNKKLGLLAGTFEDGSFSVFVVPEPSQMESGKNKQQPIFVKLPQPIVRIELEDAACWAFDWANSEVITIGTTNGSILVYDIGSVVKAAAAGDQPTVTDLLPTHFLAIHQSAIRALGWIKAPPTSSSGAPRVDLDPTVIASAGYDGMECLTDIREGRGAVMNRTRDVLNALAFSPFTGGPITLDHENTVKSYSASPSMLGRGHSLFEPQGPVWSVHASDYHPQLAIGSADGTCSTTNMLRSTRRGGSVPFFVYKIFQMDYNRNTKEYRMLDRFLPQESFDRPTATRASKTKKGAAEEPKIPASTGAWPREVGIHRVVWNNGNGLASSCLLAAGSASGLCRVDVLWGRWVRDKPPYGGVEGIRMEDVDPDAMEVDSEDEESD</sequence>
<dbReference type="PANTHER" id="PTHR15052:SF2">
    <property type="entry name" value="GENERAL TRANSCRIPTION FACTOR 3C POLYPEPTIDE 2"/>
    <property type="match status" value="1"/>
</dbReference>
<dbReference type="GO" id="GO:0006383">
    <property type="term" value="P:transcription by RNA polymerase III"/>
    <property type="evidence" value="ECO:0007669"/>
    <property type="project" value="TreeGrafter"/>
</dbReference>
<feature type="region of interest" description="Disordered" evidence="4">
    <location>
        <begin position="710"/>
        <end position="735"/>
    </location>
</feature>
<keyword evidence="6" id="KW-1185">Reference proteome</keyword>
<comment type="caution">
    <text evidence="5">The sequence shown here is derived from an EMBL/GenBank/DDBJ whole genome shotgun (WGS) entry which is preliminary data.</text>
</comment>
<reference evidence="5 6" key="1">
    <citation type="submission" date="2019-12" db="EMBL/GenBank/DDBJ databases">
        <authorList>
            <person name="Floudas D."/>
            <person name="Bentzer J."/>
            <person name="Ahren D."/>
            <person name="Johansson T."/>
            <person name="Persson P."/>
            <person name="Tunlid A."/>
        </authorList>
    </citation>
    <scope>NUCLEOTIDE SEQUENCE [LARGE SCALE GENOMIC DNA]</scope>
    <source>
        <strain evidence="5 6">CBS 102.39</strain>
    </source>
</reference>
<proteinExistence type="predicted"/>
<gene>
    <name evidence="5" type="ORF">D9613_002476</name>
</gene>
<organism evidence="5 6">
    <name type="scientific">Agrocybe pediades</name>
    <dbReference type="NCBI Taxonomy" id="84607"/>
    <lineage>
        <taxon>Eukaryota</taxon>
        <taxon>Fungi</taxon>
        <taxon>Dikarya</taxon>
        <taxon>Basidiomycota</taxon>
        <taxon>Agaricomycotina</taxon>
        <taxon>Agaricomycetes</taxon>
        <taxon>Agaricomycetidae</taxon>
        <taxon>Agaricales</taxon>
        <taxon>Agaricineae</taxon>
        <taxon>Strophariaceae</taxon>
        <taxon>Agrocybe</taxon>
    </lineage>
</organism>
<dbReference type="InterPro" id="IPR052416">
    <property type="entry name" value="GTF3C_component"/>
</dbReference>
<name>A0A8H4VNN7_9AGAR</name>
<keyword evidence="2" id="KW-0804">Transcription</keyword>
<feature type="compositionally biased region" description="Acidic residues" evidence="4">
    <location>
        <begin position="796"/>
        <end position="811"/>
    </location>
</feature>
<evidence type="ECO:0000256" key="3">
    <source>
        <dbReference type="ARBA" id="ARBA00023242"/>
    </source>
</evidence>
<evidence type="ECO:0000313" key="5">
    <source>
        <dbReference type="EMBL" id="KAF4614489.1"/>
    </source>
</evidence>
<feature type="compositionally biased region" description="Polar residues" evidence="4">
    <location>
        <begin position="174"/>
        <end position="191"/>
    </location>
</feature>